<protein>
    <recommendedName>
        <fullName evidence="4">DUF1772-domain-containing protein</fullName>
    </recommendedName>
</protein>
<evidence type="ECO:0000313" key="3">
    <source>
        <dbReference type="Proteomes" id="UP000193648"/>
    </source>
</evidence>
<keyword evidence="3" id="KW-1185">Reference proteome</keyword>
<reference evidence="2 3" key="1">
    <citation type="submission" date="2016-07" db="EMBL/GenBank/DDBJ databases">
        <title>Pervasive Adenine N6-methylation of Active Genes in Fungi.</title>
        <authorList>
            <consortium name="DOE Joint Genome Institute"/>
            <person name="Mondo S.J."/>
            <person name="Dannebaum R.O."/>
            <person name="Kuo R.C."/>
            <person name="Labutti K."/>
            <person name="Haridas S."/>
            <person name="Kuo A."/>
            <person name="Salamov A."/>
            <person name="Ahrendt S.R."/>
            <person name="Lipzen A."/>
            <person name="Sullivan W."/>
            <person name="Andreopoulos W.B."/>
            <person name="Clum A."/>
            <person name="Lindquist E."/>
            <person name="Daum C."/>
            <person name="Ramamoorthy G.K."/>
            <person name="Gryganskyi A."/>
            <person name="Culley D."/>
            <person name="Magnuson J.K."/>
            <person name="James T.Y."/>
            <person name="O'Malley M.A."/>
            <person name="Stajich J.E."/>
            <person name="Spatafora J.W."/>
            <person name="Visel A."/>
            <person name="Grigoriev I.V."/>
        </authorList>
    </citation>
    <scope>NUCLEOTIDE SEQUENCE [LARGE SCALE GENOMIC DNA]</scope>
    <source>
        <strain evidence="2 3">NRRL 3116</strain>
    </source>
</reference>
<keyword evidence="1" id="KW-0812">Transmembrane</keyword>
<comment type="caution">
    <text evidence="2">The sequence shown here is derived from an EMBL/GenBank/DDBJ whole genome shotgun (WGS) entry which is preliminary data.</text>
</comment>
<proteinExistence type="predicted"/>
<gene>
    <name evidence="2" type="ORF">BCR41DRAFT_354388</name>
</gene>
<keyword evidence="1" id="KW-0472">Membrane</keyword>
<accession>A0A1Y2GNL4</accession>
<feature type="transmembrane region" description="Helical" evidence="1">
    <location>
        <begin position="21"/>
        <end position="45"/>
    </location>
</feature>
<name>A0A1Y2GNL4_9FUNG</name>
<dbReference type="Pfam" id="PF08592">
    <property type="entry name" value="Anthrone_oxy"/>
    <property type="match status" value="1"/>
</dbReference>
<dbReference type="OrthoDB" id="5954308at2759"/>
<dbReference type="RefSeq" id="XP_021881089.1">
    <property type="nucleotide sequence ID" value="XM_022024309.1"/>
</dbReference>
<dbReference type="InterPro" id="IPR013901">
    <property type="entry name" value="Anthrone_oxy"/>
</dbReference>
<dbReference type="AlphaFoldDB" id="A0A1Y2GNL4"/>
<feature type="transmembrane region" description="Helical" evidence="1">
    <location>
        <begin position="154"/>
        <end position="172"/>
    </location>
</feature>
<dbReference type="InParanoid" id="A0A1Y2GNL4"/>
<evidence type="ECO:0000313" key="2">
    <source>
        <dbReference type="EMBL" id="ORZ14957.1"/>
    </source>
</evidence>
<feature type="transmembrane region" description="Helical" evidence="1">
    <location>
        <begin position="90"/>
        <end position="110"/>
    </location>
</feature>
<organism evidence="2 3">
    <name type="scientific">Lobosporangium transversale</name>
    <dbReference type="NCBI Taxonomy" id="64571"/>
    <lineage>
        <taxon>Eukaryota</taxon>
        <taxon>Fungi</taxon>
        <taxon>Fungi incertae sedis</taxon>
        <taxon>Mucoromycota</taxon>
        <taxon>Mortierellomycotina</taxon>
        <taxon>Mortierellomycetes</taxon>
        <taxon>Mortierellales</taxon>
        <taxon>Mortierellaceae</taxon>
        <taxon>Lobosporangium</taxon>
    </lineage>
</organism>
<dbReference type="GeneID" id="33566153"/>
<evidence type="ECO:0000256" key="1">
    <source>
        <dbReference type="SAM" id="Phobius"/>
    </source>
</evidence>
<evidence type="ECO:0008006" key="4">
    <source>
        <dbReference type="Google" id="ProtNLM"/>
    </source>
</evidence>
<dbReference type="Proteomes" id="UP000193648">
    <property type="component" value="Unassembled WGS sequence"/>
</dbReference>
<dbReference type="EMBL" id="MCFF01000020">
    <property type="protein sequence ID" value="ORZ14957.1"/>
    <property type="molecule type" value="Genomic_DNA"/>
</dbReference>
<sequence>MVDFQFHSFATSSNSLVAGKLLTVASVGIFAGTALSFSSIIIPSFRKFSSASSLAIWHESIKSAQILQTASNAVGVIGGIGLYYETENPFYLYSAITLATVVPLSLFLNYRVNKKLIEIRQDNTVDGKADSMRDNKFNDAEIEMLLRRWNLLNIGRTVLGYGALLAALYGVASDSGVRFIFSA</sequence>
<keyword evidence="1" id="KW-1133">Transmembrane helix</keyword>